<evidence type="ECO:0000256" key="5">
    <source>
        <dbReference type="ARBA" id="ARBA00022729"/>
    </source>
</evidence>
<keyword evidence="7" id="KW-0106">Calcium</keyword>
<keyword evidence="6 10" id="KW-0378">Hydrolase</keyword>
<keyword evidence="8" id="KW-1015">Disulfide bond</keyword>
<name>F0XE23_GROCL</name>
<dbReference type="PANTHER" id="PTHR33938">
    <property type="entry name" value="FERULOYL ESTERASE B-RELATED"/>
    <property type="match status" value="1"/>
</dbReference>
<keyword evidence="3" id="KW-0119">Carbohydrate metabolism</keyword>
<feature type="chain" id="PRO_5005128769" description="Carboxylic ester hydrolase" evidence="10">
    <location>
        <begin position="25"/>
        <end position="529"/>
    </location>
</feature>
<dbReference type="GO" id="GO:0030600">
    <property type="term" value="F:feruloyl esterase activity"/>
    <property type="evidence" value="ECO:0007669"/>
    <property type="project" value="UniProtKB-EC"/>
</dbReference>
<sequence>MATMSLGKLLRVSTLLLGPASVLALSCANLTALQGVADVESWIITSAETDIKTSDYLSYCNVSAVIGGRIRAWMLLPEAEEWNGRFVQIGCGGACGYNPFDSTYFDIDGALSNGSALSTTDMGVPDSSNNYAPMHNNLQMRIDWGFLATHLTAVMSKEVIKAYYGKEPSYSYHLGSSTGGRQSLVEAQRFPEDFHGVFAIAPAYNETGVTTFSISWTARAALLDETNFTAAITEAEAELLHATAIADCDGLDGIVDGIISLPRLCHPDFDRLLCSSHLSSNSSSNSSCISQTGLEAAKKIYSGPISSLTGEKQVPEGLLPGSEDSWVGTYIATTSGEPSAWYSFSMSFLSYFAFWPDPIDPVTPFSVDLSNPSLLRQTSKTESLEFGGVADMTKFKLLGGKIIMTGGLQDVAVAPGFPLDLWNRVGSVMGEGDDGRDGFMKFFELPGVNHVSGGPGADTYDALGYLVDWVENGVSPDMMIASHLDDDGTVEFTRPLYVYPMVAGYNGTGNSSYWESFVPINGCVAFWDL</sequence>
<accession>F0XE23</accession>
<keyword evidence="4" id="KW-0479">Metal-binding</keyword>
<dbReference type="eggNOG" id="ENOG502RUFX">
    <property type="taxonomic scope" value="Eukaryota"/>
</dbReference>
<evidence type="ECO:0000256" key="8">
    <source>
        <dbReference type="ARBA" id="ARBA00023157"/>
    </source>
</evidence>
<dbReference type="HOGENOM" id="CLU_014819_4_1_1"/>
<dbReference type="SUPFAM" id="SSF53474">
    <property type="entry name" value="alpha/beta-Hydrolases"/>
    <property type="match status" value="1"/>
</dbReference>
<evidence type="ECO:0000256" key="10">
    <source>
        <dbReference type="RuleBase" id="RU361238"/>
    </source>
</evidence>
<evidence type="ECO:0000256" key="3">
    <source>
        <dbReference type="ARBA" id="ARBA00022651"/>
    </source>
</evidence>
<dbReference type="GO" id="GO:0046872">
    <property type="term" value="F:metal ion binding"/>
    <property type="evidence" value="ECO:0007669"/>
    <property type="project" value="UniProtKB-KW"/>
</dbReference>
<dbReference type="PANTHER" id="PTHR33938:SF15">
    <property type="entry name" value="FERULOYL ESTERASE B-RELATED"/>
    <property type="match status" value="1"/>
</dbReference>
<evidence type="ECO:0000256" key="2">
    <source>
        <dbReference type="ARBA" id="ARBA00022487"/>
    </source>
</evidence>
<dbReference type="OrthoDB" id="3039123at2759"/>
<dbReference type="GeneID" id="25974346"/>
<evidence type="ECO:0000313" key="12">
    <source>
        <dbReference type="Proteomes" id="UP000007796"/>
    </source>
</evidence>
<comment type="similarity">
    <text evidence="1 10">Belongs to the tannase family.</text>
</comment>
<gene>
    <name evidence="11" type="ORF">CMQ_1465</name>
</gene>
<dbReference type="InParanoid" id="F0XE23"/>
<evidence type="ECO:0000256" key="7">
    <source>
        <dbReference type="ARBA" id="ARBA00022837"/>
    </source>
</evidence>
<dbReference type="Proteomes" id="UP000007796">
    <property type="component" value="Unassembled WGS sequence"/>
</dbReference>
<dbReference type="RefSeq" id="XP_014174019.1">
    <property type="nucleotide sequence ID" value="XM_014318544.1"/>
</dbReference>
<evidence type="ECO:0000313" key="11">
    <source>
        <dbReference type="EMBL" id="EFX04537.1"/>
    </source>
</evidence>
<reference evidence="11 12" key="1">
    <citation type="journal article" date="2011" name="Proc. Natl. Acad. Sci. U.S.A.">
        <title>Genome and transcriptome analyses of the mountain pine beetle-fungal symbiont Grosmannia clavigera, a lodgepole pine pathogen.</title>
        <authorList>
            <person name="DiGuistini S."/>
            <person name="Wang Y."/>
            <person name="Liao N.Y."/>
            <person name="Taylor G."/>
            <person name="Tanguay P."/>
            <person name="Feau N."/>
            <person name="Henrissat B."/>
            <person name="Chan S.K."/>
            <person name="Hesse-Orce U."/>
            <person name="Alamouti S.M."/>
            <person name="Tsui C.K.M."/>
            <person name="Docking R.T."/>
            <person name="Levasseur A."/>
            <person name="Haridas S."/>
            <person name="Robertson G."/>
            <person name="Birol I."/>
            <person name="Holt R.A."/>
            <person name="Marra M.A."/>
            <person name="Hamelin R.C."/>
            <person name="Hirst M."/>
            <person name="Jones S.J.M."/>
            <person name="Bohlmann J."/>
            <person name="Breuil C."/>
        </authorList>
    </citation>
    <scope>NUCLEOTIDE SEQUENCE [LARGE SCALE GENOMIC DNA]</scope>
    <source>
        <strain evidence="12">kw1407 / UAMH 11150</strain>
    </source>
</reference>
<organism evidence="12">
    <name type="scientific">Grosmannia clavigera (strain kw1407 / UAMH 11150)</name>
    <name type="common">Blue stain fungus</name>
    <name type="synonym">Graphiocladiella clavigera</name>
    <dbReference type="NCBI Taxonomy" id="655863"/>
    <lineage>
        <taxon>Eukaryota</taxon>
        <taxon>Fungi</taxon>
        <taxon>Dikarya</taxon>
        <taxon>Ascomycota</taxon>
        <taxon>Pezizomycotina</taxon>
        <taxon>Sordariomycetes</taxon>
        <taxon>Sordariomycetidae</taxon>
        <taxon>Ophiostomatales</taxon>
        <taxon>Ophiostomataceae</taxon>
        <taxon>Leptographium</taxon>
    </lineage>
</organism>
<keyword evidence="2" id="KW-0719">Serine esterase</keyword>
<dbReference type="GO" id="GO:0045493">
    <property type="term" value="P:xylan catabolic process"/>
    <property type="evidence" value="ECO:0007669"/>
    <property type="project" value="UniProtKB-KW"/>
</dbReference>
<dbReference type="EMBL" id="GL629765">
    <property type="protein sequence ID" value="EFX04537.1"/>
    <property type="molecule type" value="Genomic_DNA"/>
</dbReference>
<proteinExistence type="inferred from homology"/>
<protein>
    <recommendedName>
        <fullName evidence="10">Carboxylic ester hydrolase</fullName>
        <ecNumber evidence="10">3.1.1.-</ecNumber>
    </recommendedName>
</protein>
<dbReference type="AlphaFoldDB" id="F0XE23"/>
<dbReference type="InterPro" id="IPR011118">
    <property type="entry name" value="Tannase/feruloyl_esterase"/>
</dbReference>
<keyword evidence="5 10" id="KW-0732">Signal</keyword>
<dbReference type="InterPro" id="IPR029058">
    <property type="entry name" value="AB_hydrolase_fold"/>
</dbReference>
<dbReference type="EC" id="3.1.1.-" evidence="10"/>
<comment type="catalytic activity">
    <reaction evidence="9">
        <text>feruloyl-polysaccharide + H2O = ferulate + polysaccharide.</text>
        <dbReference type="EC" id="3.1.1.73"/>
    </reaction>
</comment>
<evidence type="ECO:0000256" key="4">
    <source>
        <dbReference type="ARBA" id="ARBA00022723"/>
    </source>
</evidence>
<feature type="signal peptide" evidence="10">
    <location>
        <begin position="1"/>
        <end position="24"/>
    </location>
</feature>
<evidence type="ECO:0000256" key="6">
    <source>
        <dbReference type="ARBA" id="ARBA00022801"/>
    </source>
</evidence>
<dbReference type="Pfam" id="PF07519">
    <property type="entry name" value="Tannase"/>
    <property type="match status" value="1"/>
</dbReference>
<keyword evidence="3" id="KW-0624">Polysaccharide degradation</keyword>
<evidence type="ECO:0000256" key="1">
    <source>
        <dbReference type="ARBA" id="ARBA00006249"/>
    </source>
</evidence>
<evidence type="ECO:0000256" key="9">
    <source>
        <dbReference type="ARBA" id="ARBA00034075"/>
    </source>
</evidence>
<keyword evidence="3" id="KW-0858">Xylan degradation</keyword>
<keyword evidence="12" id="KW-1185">Reference proteome</keyword>